<dbReference type="EMBL" id="JAANNP010000001">
    <property type="protein sequence ID" value="NHC12432.1"/>
    <property type="molecule type" value="Genomic_DNA"/>
</dbReference>
<sequence>MGLLDRLLGRAQPPPPSLDELFALPDAALTLEAALGLRPTGVGSVCFRAAEGAAFAQTESDVQALLDADEGPDVERSVDGYGFTWLTCRHDPGDVPGLVTDLHAVNSTLESQGFGPALLCSVVAFAGPDGRRLAVVYLYKRGTFYPFAPLGGEQRDNPLELQARGALGDLRVEQDLSRWFAVWGAPGL</sequence>
<dbReference type="InterPro" id="IPR054383">
    <property type="entry name" value="PspAB-like"/>
</dbReference>
<keyword evidence="2" id="KW-1185">Reference proteome</keyword>
<reference evidence="1 2" key="1">
    <citation type="submission" date="2020-03" db="EMBL/GenBank/DDBJ databases">
        <title>Two novel Motilibacter sp.</title>
        <authorList>
            <person name="Liu S."/>
        </authorList>
    </citation>
    <scope>NUCLEOTIDE SEQUENCE [LARGE SCALE GENOMIC DNA]</scope>
    <source>
        <strain evidence="1 2">E257</strain>
    </source>
</reference>
<accession>A0ABX0GNM7</accession>
<dbReference type="RefSeq" id="WP_166276692.1">
    <property type="nucleotide sequence ID" value="NZ_JAANNP010000001.1"/>
</dbReference>
<protein>
    <submittedName>
        <fullName evidence="1">Uncharacterized protein</fullName>
    </submittedName>
</protein>
<organism evidence="1 2">
    <name type="scientific">Motilibacter deserti</name>
    <dbReference type="NCBI Taxonomy" id="2714956"/>
    <lineage>
        <taxon>Bacteria</taxon>
        <taxon>Bacillati</taxon>
        <taxon>Actinomycetota</taxon>
        <taxon>Actinomycetes</taxon>
        <taxon>Motilibacterales</taxon>
        <taxon>Motilibacteraceae</taxon>
        <taxon>Motilibacter</taxon>
    </lineage>
</organism>
<proteinExistence type="predicted"/>
<evidence type="ECO:0000313" key="2">
    <source>
        <dbReference type="Proteomes" id="UP000800981"/>
    </source>
</evidence>
<gene>
    <name evidence="1" type="ORF">G9H71_01370</name>
</gene>
<evidence type="ECO:0000313" key="1">
    <source>
        <dbReference type="EMBL" id="NHC12432.1"/>
    </source>
</evidence>
<comment type="caution">
    <text evidence="1">The sequence shown here is derived from an EMBL/GenBank/DDBJ whole genome shotgun (WGS) entry which is preliminary data.</text>
</comment>
<dbReference type="Pfam" id="PF22742">
    <property type="entry name" value="PspAB"/>
    <property type="match status" value="1"/>
</dbReference>
<name>A0ABX0GNM7_9ACTN</name>
<dbReference type="Proteomes" id="UP000800981">
    <property type="component" value="Unassembled WGS sequence"/>
</dbReference>